<dbReference type="Pfam" id="PF00126">
    <property type="entry name" value="HTH_1"/>
    <property type="match status" value="1"/>
</dbReference>
<comment type="caution">
    <text evidence="7">The sequence shown here is derived from an EMBL/GenBank/DDBJ whole genome shotgun (WGS) entry which is preliminary data.</text>
</comment>
<evidence type="ECO:0000313" key="7">
    <source>
        <dbReference type="EMBL" id="GGA72000.1"/>
    </source>
</evidence>
<sequence>MARDLNDTLIFAKVVEQGSFTAAARTLGLPKTTVSRKVQELEERLGAQLLNRTTRRLGLTEAGAVYHDHSVRIARELEEAESAVGQLQGGPRGWLRITAPYSIGVMWIAPLLSEFHQRHPEVRIDMNLGNEKLDLIATETDVALRIGSLPDSSLVARRLHSFRTQVYASPEYVARHGEPLHPDDLQHHRVLAFSKHRHGNRYCWPLVAAGEQATQEYVVNPIFVANDPAPLQGAMLCGEGLLMSTDVSIKPFIESGRAVRVLAGWTGPQVDFNAVFTRGRVPSPKVRAFVDFLVERLSFDVNYMLKTCPQGSGLSCESRALELPVLQESRPAPATPARPRSKPVAA</sequence>
<dbReference type="InterPro" id="IPR058163">
    <property type="entry name" value="LysR-type_TF_proteobact-type"/>
</dbReference>
<dbReference type="Proteomes" id="UP000623419">
    <property type="component" value="Unassembled WGS sequence"/>
</dbReference>
<dbReference type="InterPro" id="IPR005119">
    <property type="entry name" value="LysR_subst-bd"/>
</dbReference>
<dbReference type="InterPro" id="IPR000847">
    <property type="entry name" value="LysR_HTH_N"/>
</dbReference>
<proteinExistence type="inferred from homology"/>
<dbReference type="InterPro" id="IPR036390">
    <property type="entry name" value="WH_DNA-bd_sf"/>
</dbReference>
<evidence type="ECO:0000259" key="6">
    <source>
        <dbReference type="PROSITE" id="PS50931"/>
    </source>
</evidence>
<evidence type="ECO:0000256" key="4">
    <source>
        <dbReference type="ARBA" id="ARBA00023163"/>
    </source>
</evidence>
<keyword evidence="2" id="KW-0805">Transcription regulation</keyword>
<feature type="region of interest" description="Disordered" evidence="5">
    <location>
        <begin position="327"/>
        <end position="346"/>
    </location>
</feature>
<comment type="similarity">
    <text evidence="1">Belongs to the LysR transcriptional regulatory family.</text>
</comment>
<dbReference type="Gene3D" id="1.10.10.10">
    <property type="entry name" value="Winged helix-like DNA-binding domain superfamily/Winged helix DNA-binding domain"/>
    <property type="match status" value="1"/>
</dbReference>
<dbReference type="SUPFAM" id="SSF53850">
    <property type="entry name" value="Periplasmic binding protein-like II"/>
    <property type="match status" value="1"/>
</dbReference>
<evidence type="ECO:0000256" key="2">
    <source>
        <dbReference type="ARBA" id="ARBA00023015"/>
    </source>
</evidence>
<dbReference type="Gene3D" id="3.40.190.290">
    <property type="match status" value="1"/>
</dbReference>
<reference evidence="8" key="1">
    <citation type="journal article" date="2019" name="Int. J. Syst. Evol. Microbiol.">
        <title>The Global Catalogue of Microorganisms (GCM) 10K type strain sequencing project: providing services to taxonomists for standard genome sequencing and annotation.</title>
        <authorList>
            <consortium name="The Broad Institute Genomics Platform"/>
            <consortium name="The Broad Institute Genome Sequencing Center for Infectious Disease"/>
            <person name="Wu L."/>
            <person name="Ma J."/>
        </authorList>
    </citation>
    <scope>NUCLEOTIDE SEQUENCE [LARGE SCALE GENOMIC DNA]</scope>
    <source>
        <strain evidence="8">CGMCC 1.15905</strain>
    </source>
</reference>
<keyword evidence="3" id="KW-0238">DNA-binding</keyword>
<dbReference type="CDD" id="cd08422">
    <property type="entry name" value="PBP2_CrgA_like"/>
    <property type="match status" value="1"/>
</dbReference>
<dbReference type="SUPFAM" id="SSF46785">
    <property type="entry name" value="Winged helix' DNA-binding domain"/>
    <property type="match status" value="1"/>
</dbReference>
<feature type="domain" description="HTH lysR-type" evidence="6">
    <location>
        <begin position="1"/>
        <end position="60"/>
    </location>
</feature>
<evidence type="ECO:0000313" key="8">
    <source>
        <dbReference type="Proteomes" id="UP000623419"/>
    </source>
</evidence>
<evidence type="ECO:0000256" key="5">
    <source>
        <dbReference type="SAM" id="MobiDB-lite"/>
    </source>
</evidence>
<keyword evidence="8" id="KW-1185">Reference proteome</keyword>
<dbReference type="PRINTS" id="PR00039">
    <property type="entry name" value="HTHLYSR"/>
</dbReference>
<keyword evidence="4" id="KW-0804">Transcription</keyword>
<dbReference type="InterPro" id="IPR036388">
    <property type="entry name" value="WH-like_DNA-bd_sf"/>
</dbReference>
<dbReference type="PANTHER" id="PTHR30537">
    <property type="entry name" value="HTH-TYPE TRANSCRIPTIONAL REGULATOR"/>
    <property type="match status" value="1"/>
</dbReference>
<protein>
    <submittedName>
        <fullName evidence="7">Transcriptional regulator</fullName>
    </submittedName>
</protein>
<dbReference type="Pfam" id="PF03466">
    <property type="entry name" value="LysR_substrate"/>
    <property type="match status" value="1"/>
</dbReference>
<dbReference type="PANTHER" id="PTHR30537:SF68">
    <property type="entry name" value="TRANSCRIPTIONAL REGULATOR-RELATED"/>
    <property type="match status" value="1"/>
</dbReference>
<evidence type="ECO:0000256" key="3">
    <source>
        <dbReference type="ARBA" id="ARBA00023125"/>
    </source>
</evidence>
<evidence type="ECO:0000256" key="1">
    <source>
        <dbReference type="ARBA" id="ARBA00009437"/>
    </source>
</evidence>
<name>A0ABQ1HF78_9GAMM</name>
<dbReference type="PROSITE" id="PS50931">
    <property type="entry name" value="HTH_LYSR"/>
    <property type="match status" value="1"/>
</dbReference>
<organism evidence="7 8">
    <name type="scientific">Arenimonas soli</name>
    <dbReference type="NCBI Taxonomy" id="2269504"/>
    <lineage>
        <taxon>Bacteria</taxon>
        <taxon>Pseudomonadati</taxon>
        <taxon>Pseudomonadota</taxon>
        <taxon>Gammaproteobacteria</taxon>
        <taxon>Lysobacterales</taxon>
        <taxon>Lysobacteraceae</taxon>
        <taxon>Arenimonas</taxon>
    </lineage>
</organism>
<dbReference type="EMBL" id="BMKC01000001">
    <property type="protein sequence ID" value="GGA72000.1"/>
    <property type="molecule type" value="Genomic_DNA"/>
</dbReference>
<accession>A0ABQ1HF78</accession>
<gene>
    <name evidence="7" type="ORF">GCM10011521_07690</name>
</gene>